<dbReference type="PANTHER" id="PTHR10953:SF102">
    <property type="entry name" value="ADENYLYLTRANSFERASE AND SULFURTRANSFERASE MOCS3"/>
    <property type="match status" value="1"/>
</dbReference>
<keyword evidence="4" id="KW-0548">Nucleotidyltransferase</keyword>
<dbReference type="SUPFAM" id="SSF52821">
    <property type="entry name" value="Rhodanese/Cell cycle control phosphatase"/>
    <property type="match status" value="1"/>
</dbReference>
<dbReference type="Pfam" id="PF00581">
    <property type="entry name" value="Rhodanese"/>
    <property type="match status" value="1"/>
</dbReference>
<dbReference type="KEGG" id="rama:IDM48_03030"/>
<dbReference type="InterPro" id="IPR035985">
    <property type="entry name" value="Ubiquitin-activating_enz"/>
</dbReference>
<dbReference type="SMART" id="SM00450">
    <property type="entry name" value="RHOD"/>
    <property type="match status" value="1"/>
</dbReference>
<feature type="compositionally biased region" description="Polar residues" evidence="2">
    <location>
        <begin position="268"/>
        <end position="278"/>
    </location>
</feature>
<dbReference type="PROSITE" id="PS50206">
    <property type="entry name" value="RHODANESE_3"/>
    <property type="match status" value="1"/>
</dbReference>
<dbReference type="GO" id="GO:0005829">
    <property type="term" value="C:cytosol"/>
    <property type="evidence" value="ECO:0007669"/>
    <property type="project" value="TreeGrafter"/>
</dbReference>
<dbReference type="SUPFAM" id="SSF69572">
    <property type="entry name" value="Activating enzymes of the ubiquitin-like proteins"/>
    <property type="match status" value="1"/>
</dbReference>
<comment type="similarity">
    <text evidence="1">Belongs to the HesA/MoeB/ThiF family.</text>
</comment>
<dbReference type="Gene3D" id="3.40.50.720">
    <property type="entry name" value="NAD(P)-binding Rossmann-like Domain"/>
    <property type="match status" value="1"/>
</dbReference>
<evidence type="ECO:0000256" key="1">
    <source>
        <dbReference type="ARBA" id="ARBA00009919"/>
    </source>
</evidence>
<evidence type="ECO:0000313" key="5">
    <source>
        <dbReference type="Proteomes" id="UP000516421"/>
    </source>
</evidence>
<dbReference type="RefSeq" id="WP_190617989.1">
    <property type="nucleotide sequence ID" value="NZ_CP061538.1"/>
</dbReference>
<reference evidence="4 5" key="1">
    <citation type="submission" date="2020-09" db="EMBL/GenBank/DDBJ databases">
        <title>Investigation of environmental microbe.</title>
        <authorList>
            <person name="Ou Y."/>
            <person name="Kang Q."/>
        </authorList>
    </citation>
    <scope>NUCLEOTIDE SEQUENCE [LARGE SCALE GENOMIC DNA]</scope>
    <source>
        <strain evidence="4 5">KJZ-9</strain>
    </source>
</reference>
<feature type="domain" description="Rhodanese" evidence="3">
    <location>
        <begin position="297"/>
        <end position="392"/>
    </location>
</feature>
<dbReference type="InterPro" id="IPR000594">
    <property type="entry name" value="ThiF_NAD_FAD-bd"/>
</dbReference>
<dbReference type="EMBL" id="CP061538">
    <property type="protein sequence ID" value="QNV40404.1"/>
    <property type="molecule type" value="Genomic_DNA"/>
</dbReference>
<gene>
    <name evidence="4" type="ORF">IDM48_03030</name>
</gene>
<dbReference type="GO" id="GO:0004792">
    <property type="term" value="F:thiosulfate-cyanide sulfurtransferase activity"/>
    <property type="evidence" value="ECO:0007669"/>
    <property type="project" value="TreeGrafter"/>
</dbReference>
<name>A0A7H2BL58_9MICC</name>
<accession>A0A7H2BL58</accession>
<keyword evidence="5" id="KW-1185">Reference proteome</keyword>
<evidence type="ECO:0000313" key="4">
    <source>
        <dbReference type="EMBL" id="QNV40404.1"/>
    </source>
</evidence>
<dbReference type="PANTHER" id="PTHR10953">
    <property type="entry name" value="UBIQUITIN-ACTIVATING ENZYME E1"/>
    <property type="match status" value="1"/>
</dbReference>
<dbReference type="FunFam" id="3.40.50.720:FF:000080">
    <property type="entry name" value="Thiazole biosynthesis adenylyltransferase ThiF"/>
    <property type="match status" value="1"/>
</dbReference>
<evidence type="ECO:0000256" key="2">
    <source>
        <dbReference type="SAM" id="MobiDB-lite"/>
    </source>
</evidence>
<sequence length="392" mass="42400">MHENFSPSEYKLYGRQMILPELGLEGQKKLKNSHAVVIGAGGLGAPVLLYLAGAGVGTITIIDDDAVEVSNLHRQVIHTFSRVENSKAQSAADSLRSLNPFITVRTVEKRLTEENVDVLFAGASVVLDGSDNFETRYIASRACARAGIAHIWAAILGFDAQMSVFWQGHGPVYEDLYPVQPAPGTVPTCSTAGVIGALAGVVGTSMAMEALKILAEIGNPLIGQVGYYSGLEGRWEYIPLLAQNEEAQEPHSDKSEQGKGKKEPNLINRHNSVSSPQKAGNLPLDELSWEEFEREKNTEKAFLIDVRERAEYLALTVPGSTNLPFAQLQKMEQEGTLTAYISAHFGGETALFGFFCSGGPRSSAAAEIFRNHGAKRAFNIAGGLAQWLNQKI</sequence>
<protein>
    <submittedName>
        <fullName evidence="4">ThiF family adenylyltransferase</fullName>
    </submittedName>
</protein>
<keyword evidence="4" id="KW-0808">Transferase</keyword>
<dbReference type="CDD" id="cd00158">
    <property type="entry name" value="RHOD"/>
    <property type="match status" value="1"/>
</dbReference>
<dbReference type="InterPro" id="IPR036873">
    <property type="entry name" value="Rhodanese-like_dom_sf"/>
</dbReference>
<dbReference type="CDD" id="cd00757">
    <property type="entry name" value="ThiF_MoeB_HesA_family"/>
    <property type="match status" value="1"/>
</dbReference>
<dbReference type="GO" id="GO:0008641">
    <property type="term" value="F:ubiquitin-like modifier activating enzyme activity"/>
    <property type="evidence" value="ECO:0007669"/>
    <property type="project" value="InterPro"/>
</dbReference>
<dbReference type="GO" id="GO:0008146">
    <property type="term" value="F:sulfotransferase activity"/>
    <property type="evidence" value="ECO:0007669"/>
    <property type="project" value="TreeGrafter"/>
</dbReference>
<dbReference type="Proteomes" id="UP000516421">
    <property type="component" value="Chromosome"/>
</dbReference>
<dbReference type="InterPro" id="IPR045886">
    <property type="entry name" value="ThiF/MoeB/HesA"/>
</dbReference>
<proteinExistence type="inferred from homology"/>
<dbReference type="Pfam" id="PF00899">
    <property type="entry name" value="ThiF"/>
    <property type="match status" value="1"/>
</dbReference>
<dbReference type="AlphaFoldDB" id="A0A7H2BL58"/>
<evidence type="ECO:0000259" key="3">
    <source>
        <dbReference type="PROSITE" id="PS50206"/>
    </source>
</evidence>
<organism evidence="4 5">
    <name type="scientific">Rothia amarae</name>
    <dbReference type="NCBI Taxonomy" id="169480"/>
    <lineage>
        <taxon>Bacteria</taxon>
        <taxon>Bacillati</taxon>
        <taxon>Actinomycetota</taxon>
        <taxon>Actinomycetes</taxon>
        <taxon>Micrococcales</taxon>
        <taxon>Micrococcaceae</taxon>
        <taxon>Rothia</taxon>
    </lineage>
</organism>
<dbReference type="InterPro" id="IPR001763">
    <property type="entry name" value="Rhodanese-like_dom"/>
</dbReference>
<dbReference type="GO" id="GO:0016779">
    <property type="term" value="F:nucleotidyltransferase activity"/>
    <property type="evidence" value="ECO:0007669"/>
    <property type="project" value="UniProtKB-KW"/>
</dbReference>
<feature type="region of interest" description="Disordered" evidence="2">
    <location>
        <begin position="246"/>
        <end position="281"/>
    </location>
</feature>
<dbReference type="Gene3D" id="3.40.250.10">
    <property type="entry name" value="Rhodanese-like domain"/>
    <property type="match status" value="1"/>
</dbReference>
<feature type="compositionally biased region" description="Basic and acidic residues" evidence="2">
    <location>
        <begin position="248"/>
        <end position="264"/>
    </location>
</feature>